<evidence type="ECO:0000313" key="1">
    <source>
        <dbReference type="EMBL" id="TRY60173.1"/>
    </source>
</evidence>
<organism evidence="1 2">
    <name type="scientific">Danionella cerebrum</name>
    <dbReference type="NCBI Taxonomy" id="2873325"/>
    <lineage>
        <taxon>Eukaryota</taxon>
        <taxon>Metazoa</taxon>
        <taxon>Chordata</taxon>
        <taxon>Craniata</taxon>
        <taxon>Vertebrata</taxon>
        <taxon>Euteleostomi</taxon>
        <taxon>Actinopterygii</taxon>
        <taxon>Neopterygii</taxon>
        <taxon>Teleostei</taxon>
        <taxon>Ostariophysi</taxon>
        <taxon>Cypriniformes</taxon>
        <taxon>Danionidae</taxon>
        <taxon>Danioninae</taxon>
        <taxon>Danionella</taxon>
    </lineage>
</organism>
<dbReference type="Proteomes" id="UP000316079">
    <property type="component" value="Unassembled WGS sequence"/>
</dbReference>
<sequence length="148" mass="15886">MFSTGRSMLTWAAETQRSSPAHSLTRASNIASASRLRARLWACSSPVVVPLLVTVSSRIFLASPYTAVTQTCATVLPTGLHQSNSLSVCSSGFTCCCDSCNSTPCWSSVVLLQRLLYGAGARTDPLIIIIQTQNIYQNSNLNPTFIPV</sequence>
<gene>
    <name evidence="1" type="ORF">DNTS_009055</name>
</gene>
<comment type="caution">
    <text evidence="1">The sequence shown here is derived from an EMBL/GenBank/DDBJ whole genome shotgun (WGS) entry which is preliminary data.</text>
</comment>
<name>A0A553N436_9TELE</name>
<proteinExistence type="predicted"/>
<keyword evidence="2" id="KW-1185">Reference proteome</keyword>
<protein>
    <submittedName>
        <fullName evidence="1">Uncharacterized protein</fullName>
    </submittedName>
</protein>
<accession>A0A553N436</accession>
<reference evidence="1 2" key="1">
    <citation type="journal article" date="2019" name="Sci. Data">
        <title>Hybrid genome assembly and annotation of Danionella translucida.</title>
        <authorList>
            <person name="Kadobianskyi M."/>
            <person name="Schulze L."/>
            <person name="Schuelke M."/>
            <person name="Judkewitz B."/>
        </authorList>
    </citation>
    <scope>NUCLEOTIDE SEQUENCE [LARGE SCALE GENOMIC DNA]</scope>
    <source>
        <strain evidence="1 2">Bolton</strain>
    </source>
</reference>
<evidence type="ECO:0000313" key="2">
    <source>
        <dbReference type="Proteomes" id="UP000316079"/>
    </source>
</evidence>
<dbReference type="EMBL" id="SRMA01027075">
    <property type="protein sequence ID" value="TRY60173.1"/>
    <property type="molecule type" value="Genomic_DNA"/>
</dbReference>
<dbReference type="AlphaFoldDB" id="A0A553N436"/>